<keyword evidence="4 5" id="KW-0234">DNA repair</keyword>
<evidence type="ECO:0000313" key="6">
    <source>
        <dbReference type="EMBL" id="PRY65109.1"/>
    </source>
</evidence>
<dbReference type="CDD" id="cd00540">
    <property type="entry name" value="AAG"/>
    <property type="match status" value="1"/>
</dbReference>
<protein>
    <recommendedName>
        <fullName evidence="5">Putative 3-methyladenine DNA glycosylase</fullName>
        <ecNumber evidence="5">3.2.2.-</ecNumber>
    </recommendedName>
</protein>
<sequence length="213" mass="23761">MSSLPDLSVKERSLNERSLPPLARDFYRRDTLAVANDLLGCWLVRELDGTLMGARIVETEAYCGAHDSACHAHSGLTPRTAAMFGEPGHAYVYLVYGMHWLLNIVTEPEGSPCAVLIRAVEPVLNEEAMRERRSMAGRALSNGPGKLTRALGVDKALYGHDMTRAEKLWVSEERHHLPIASGPRVGIDYAEPEDRDAPWRFWLADNPWVSKAR</sequence>
<dbReference type="HAMAP" id="MF_00527">
    <property type="entry name" value="3MGH"/>
    <property type="match status" value="1"/>
</dbReference>
<dbReference type="OrthoDB" id="9794313at2"/>
<gene>
    <name evidence="6" type="ORF">B0H98_10349</name>
</gene>
<keyword evidence="2 5" id="KW-0227">DNA damage</keyword>
<dbReference type="GO" id="GO:0006284">
    <property type="term" value="P:base-excision repair"/>
    <property type="evidence" value="ECO:0007669"/>
    <property type="project" value="InterPro"/>
</dbReference>
<dbReference type="EC" id="3.2.2.-" evidence="5"/>
<organism evidence="6 7">
    <name type="scientific">Vreelandella songnenensis</name>
    <dbReference type="NCBI Taxonomy" id="1176243"/>
    <lineage>
        <taxon>Bacteria</taxon>
        <taxon>Pseudomonadati</taxon>
        <taxon>Pseudomonadota</taxon>
        <taxon>Gammaproteobacteria</taxon>
        <taxon>Oceanospirillales</taxon>
        <taxon>Halomonadaceae</taxon>
        <taxon>Vreelandella</taxon>
    </lineage>
</organism>
<evidence type="ECO:0000256" key="4">
    <source>
        <dbReference type="ARBA" id="ARBA00023204"/>
    </source>
</evidence>
<keyword evidence="7" id="KW-1185">Reference proteome</keyword>
<dbReference type="AlphaFoldDB" id="A0A2T0V4J5"/>
<dbReference type="PANTHER" id="PTHR10429:SF0">
    <property type="entry name" value="DNA-3-METHYLADENINE GLYCOSYLASE"/>
    <property type="match status" value="1"/>
</dbReference>
<dbReference type="PANTHER" id="PTHR10429">
    <property type="entry name" value="DNA-3-METHYLADENINE GLYCOSYLASE"/>
    <property type="match status" value="1"/>
</dbReference>
<evidence type="ECO:0000256" key="3">
    <source>
        <dbReference type="ARBA" id="ARBA00022801"/>
    </source>
</evidence>
<keyword evidence="3 5" id="KW-0378">Hydrolase</keyword>
<dbReference type="GO" id="GO:0003677">
    <property type="term" value="F:DNA binding"/>
    <property type="evidence" value="ECO:0007669"/>
    <property type="project" value="InterPro"/>
</dbReference>
<dbReference type="NCBIfam" id="NF002003">
    <property type="entry name" value="PRK00802.1-3"/>
    <property type="match status" value="1"/>
</dbReference>
<dbReference type="Pfam" id="PF02245">
    <property type="entry name" value="Pur_DNA_glyco"/>
    <property type="match status" value="1"/>
</dbReference>
<proteinExistence type="inferred from homology"/>
<evidence type="ECO:0000313" key="7">
    <source>
        <dbReference type="Proteomes" id="UP000237647"/>
    </source>
</evidence>
<dbReference type="EMBL" id="PVTK01000003">
    <property type="protein sequence ID" value="PRY65109.1"/>
    <property type="molecule type" value="Genomic_DNA"/>
</dbReference>
<dbReference type="InterPro" id="IPR003180">
    <property type="entry name" value="MPG"/>
</dbReference>
<dbReference type="NCBIfam" id="TIGR00567">
    <property type="entry name" value="3mg"/>
    <property type="match status" value="1"/>
</dbReference>
<dbReference type="Gene3D" id="3.10.300.10">
    <property type="entry name" value="Methylpurine-DNA glycosylase (MPG)"/>
    <property type="match status" value="1"/>
</dbReference>
<comment type="caution">
    <text evidence="6">The sequence shown here is derived from an EMBL/GenBank/DDBJ whole genome shotgun (WGS) entry which is preliminary data.</text>
</comment>
<evidence type="ECO:0000256" key="5">
    <source>
        <dbReference type="HAMAP-Rule" id="MF_00527"/>
    </source>
</evidence>
<accession>A0A2T0V4J5</accession>
<name>A0A2T0V4J5_9GAMM</name>
<reference evidence="6 7" key="1">
    <citation type="submission" date="2018-03" db="EMBL/GenBank/DDBJ databases">
        <title>Genomic Encyclopedia of Type Strains, Phase III (KMG-III): the genomes of soil and plant-associated and newly described type strains.</title>
        <authorList>
            <person name="Whitman W."/>
        </authorList>
    </citation>
    <scope>NUCLEOTIDE SEQUENCE [LARGE SCALE GENOMIC DNA]</scope>
    <source>
        <strain evidence="6 7">CGMCC 1.12152</strain>
    </source>
</reference>
<dbReference type="GO" id="GO:0003905">
    <property type="term" value="F:alkylbase DNA N-glycosylase activity"/>
    <property type="evidence" value="ECO:0007669"/>
    <property type="project" value="InterPro"/>
</dbReference>
<dbReference type="InterPro" id="IPR036995">
    <property type="entry name" value="MPG_sf"/>
</dbReference>
<evidence type="ECO:0000256" key="1">
    <source>
        <dbReference type="ARBA" id="ARBA00009232"/>
    </source>
</evidence>
<dbReference type="Proteomes" id="UP000237647">
    <property type="component" value="Unassembled WGS sequence"/>
</dbReference>
<dbReference type="InterPro" id="IPR011034">
    <property type="entry name" value="Formyl_transferase-like_C_sf"/>
</dbReference>
<evidence type="ECO:0000256" key="2">
    <source>
        <dbReference type="ARBA" id="ARBA00022763"/>
    </source>
</evidence>
<comment type="similarity">
    <text evidence="1 5">Belongs to the DNA glycosylase MPG family.</text>
</comment>
<dbReference type="FunFam" id="3.10.300.10:FF:000001">
    <property type="entry name" value="Putative 3-methyladenine DNA glycosylase"/>
    <property type="match status" value="1"/>
</dbReference>
<dbReference type="SUPFAM" id="SSF50486">
    <property type="entry name" value="FMT C-terminal domain-like"/>
    <property type="match status" value="1"/>
</dbReference>